<feature type="domain" description="DUF7991" evidence="2">
    <location>
        <begin position="1"/>
        <end position="106"/>
    </location>
</feature>
<dbReference type="Proteomes" id="UP000011575">
    <property type="component" value="Unassembled WGS sequence"/>
</dbReference>
<feature type="transmembrane region" description="Helical" evidence="1">
    <location>
        <begin position="73"/>
        <end position="95"/>
    </location>
</feature>
<feature type="transmembrane region" description="Helical" evidence="1">
    <location>
        <begin position="38"/>
        <end position="61"/>
    </location>
</feature>
<dbReference type="AlphaFoldDB" id="M0P9X1"/>
<dbReference type="EMBL" id="AOJI01000025">
    <property type="protein sequence ID" value="EMA66831.1"/>
    <property type="molecule type" value="Genomic_DNA"/>
</dbReference>
<evidence type="ECO:0000256" key="1">
    <source>
        <dbReference type="SAM" id="Phobius"/>
    </source>
</evidence>
<gene>
    <name evidence="3" type="ORF">C461_09981</name>
</gene>
<dbReference type="PATRIC" id="fig|1230454.4.peg.2011"/>
<dbReference type="RefSeq" id="WP_008000835.1">
    <property type="nucleotide sequence ID" value="NZ_AOJI01000025.1"/>
</dbReference>
<accession>M0P9X1</accession>
<comment type="caution">
    <text evidence="3">The sequence shown here is derived from an EMBL/GenBank/DDBJ whole genome shotgun (WGS) entry which is preliminary data.</text>
</comment>
<dbReference type="InterPro" id="IPR058304">
    <property type="entry name" value="DUF7991"/>
</dbReference>
<dbReference type="OrthoDB" id="239417at2157"/>
<proteinExistence type="predicted"/>
<reference evidence="3 4" key="1">
    <citation type="journal article" date="2014" name="PLoS Genet.">
        <title>Phylogenetically driven sequencing of extremely halophilic archaea reveals strategies for static and dynamic osmo-response.</title>
        <authorList>
            <person name="Becker E.A."/>
            <person name="Seitzer P.M."/>
            <person name="Tritt A."/>
            <person name="Larsen D."/>
            <person name="Krusor M."/>
            <person name="Yao A.I."/>
            <person name="Wu D."/>
            <person name="Madern D."/>
            <person name="Eisen J.A."/>
            <person name="Darling A.E."/>
            <person name="Facciotti M.T."/>
        </authorList>
    </citation>
    <scope>NUCLEOTIDE SEQUENCE [LARGE SCALE GENOMIC DNA]</scope>
    <source>
        <strain evidence="3 4">JCM 13560</strain>
    </source>
</reference>
<sequence>MFALFGFVSLLALVAFHTLVAGVATRFFRLRLSTSWGAVVYTIVLIPMLLLVSTLLFTGVLNVGSGVNLGSPTIVLGLLVALPVVLGAAIDYLYIPPPDEYELPDTQ</sequence>
<name>M0P9X1_9EURY</name>
<evidence type="ECO:0000313" key="3">
    <source>
        <dbReference type="EMBL" id="EMA66831.1"/>
    </source>
</evidence>
<keyword evidence="1" id="KW-1133">Transmembrane helix</keyword>
<organism evidence="3 4">
    <name type="scientific">Halorubrum aidingense JCM 13560</name>
    <dbReference type="NCBI Taxonomy" id="1230454"/>
    <lineage>
        <taxon>Archaea</taxon>
        <taxon>Methanobacteriati</taxon>
        <taxon>Methanobacteriota</taxon>
        <taxon>Stenosarchaea group</taxon>
        <taxon>Halobacteria</taxon>
        <taxon>Halobacteriales</taxon>
        <taxon>Haloferacaceae</taxon>
        <taxon>Halorubrum</taxon>
    </lineage>
</organism>
<protein>
    <recommendedName>
        <fullName evidence="2">DUF7991 domain-containing protein</fullName>
    </recommendedName>
</protein>
<keyword evidence="1" id="KW-0472">Membrane</keyword>
<evidence type="ECO:0000259" key="2">
    <source>
        <dbReference type="Pfam" id="PF25953"/>
    </source>
</evidence>
<keyword evidence="1" id="KW-0812">Transmembrane</keyword>
<keyword evidence="4" id="KW-1185">Reference proteome</keyword>
<evidence type="ECO:0000313" key="4">
    <source>
        <dbReference type="Proteomes" id="UP000011575"/>
    </source>
</evidence>
<dbReference type="Pfam" id="PF25953">
    <property type="entry name" value="DUF7991"/>
    <property type="match status" value="1"/>
</dbReference>